<dbReference type="InterPro" id="IPR000253">
    <property type="entry name" value="FHA_dom"/>
</dbReference>
<dbReference type="InterPro" id="IPR017735">
    <property type="entry name" value="T6SS_FHA"/>
</dbReference>
<dbReference type="RefSeq" id="WP_119628808.1">
    <property type="nucleotide sequence ID" value="NZ_AP017928.1"/>
</dbReference>
<evidence type="ECO:0000313" key="4">
    <source>
        <dbReference type="Proteomes" id="UP000266313"/>
    </source>
</evidence>
<dbReference type="InterPro" id="IPR008984">
    <property type="entry name" value="SMAD_FHA_dom_sf"/>
</dbReference>
<dbReference type="OrthoDB" id="273564at2"/>
<dbReference type="Pfam" id="PF00498">
    <property type="entry name" value="FHA"/>
    <property type="match status" value="1"/>
</dbReference>
<feature type="domain" description="FHA" evidence="2">
    <location>
        <begin position="28"/>
        <end position="78"/>
    </location>
</feature>
<feature type="region of interest" description="Disordered" evidence="1">
    <location>
        <begin position="225"/>
        <end position="324"/>
    </location>
</feature>
<protein>
    <recommendedName>
        <fullName evidence="2">FHA domain-containing protein</fullName>
    </recommendedName>
</protein>
<organism evidence="3 4">
    <name type="scientific">Methylocaldum marinum</name>
    <dbReference type="NCBI Taxonomy" id="1432792"/>
    <lineage>
        <taxon>Bacteria</taxon>
        <taxon>Pseudomonadati</taxon>
        <taxon>Pseudomonadota</taxon>
        <taxon>Gammaproteobacteria</taxon>
        <taxon>Methylococcales</taxon>
        <taxon>Methylococcaceae</taxon>
        <taxon>Methylocaldum</taxon>
    </lineage>
</organism>
<dbReference type="InterPro" id="IPR046883">
    <property type="entry name" value="T6SS_FHA_C"/>
</dbReference>
<dbReference type="AlphaFoldDB" id="A0A250KN81"/>
<dbReference type="NCBIfam" id="TIGR03354">
    <property type="entry name" value="VI_FHA"/>
    <property type="match status" value="1"/>
</dbReference>
<dbReference type="SMART" id="SM00240">
    <property type="entry name" value="FHA"/>
    <property type="match status" value="1"/>
</dbReference>
<evidence type="ECO:0000256" key="1">
    <source>
        <dbReference type="SAM" id="MobiDB-lite"/>
    </source>
</evidence>
<dbReference type="Pfam" id="PF20232">
    <property type="entry name" value="T6SS_FHA_C"/>
    <property type="match status" value="1"/>
</dbReference>
<dbReference type="Gene3D" id="2.60.200.20">
    <property type="match status" value="1"/>
</dbReference>
<dbReference type="EMBL" id="AP017928">
    <property type="protein sequence ID" value="BBA33160.1"/>
    <property type="molecule type" value="Genomic_DNA"/>
</dbReference>
<sequence>MALILKVLSYKGDPVPDEPSCTFDQDGGSVGRSPDNRFVLPDPERFISRKHGLIAFRDGVYCFTDSSTAGTYLVNKDLLLQHDTAPLSNGDILKIGEYEIAVVEVPVPPLQPEEPPMDFDLFGNPPESPAWPEVPLWDLASDTPPPDSVIPQPVGPSFLDQPDVSPFHQSFVPPEITDKPEDPALPDFDLGALLHDLDAGEAAGGRKAVGSQSWELPDDFFQGLDLSELGSDRPGLADAQDPIPDSNPPDQPEDKPGSPWVENTLDDEPGPLVDGVISNRDTVPAASPELDPAPSSRDLGSPALSPVVPETVSAESQEVPPTPAESVPARELFAAFLAGAGLVSAKGGMKDEDMVAIMNSVGILLRNFVEGMMTVMRARAEMKSQFRVSVTTMRPIDNNPLKFTPNVDDALRIMLARNHPGFLDPIEAVREGFGDLMHHQMAMTAGIQASLAAALKRLDPQGFEKLYEDAIVFQRKAKCWEAYAKAYPTLVGEIMENFFGEEFGEVYERQMRILQSSQNR</sequence>
<accession>A0A250KN81</accession>
<dbReference type="SUPFAM" id="SSF49879">
    <property type="entry name" value="SMAD/FHA domain"/>
    <property type="match status" value="1"/>
</dbReference>
<gene>
    <name evidence="3" type="ORF">sS8_1198</name>
</gene>
<reference evidence="3 4" key="1">
    <citation type="submission" date="2016-12" db="EMBL/GenBank/DDBJ databases">
        <title>Genome sequencing of Methylocaldum marinum.</title>
        <authorList>
            <person name="Takeuchi M."/>
            <person name="Kamagata Y."/>
            <person name="Hiraoka S."/>
            <person name="Oshima K."/>
            <person name="Hattori M."/>
            <person name="Iwasaki W."/>
        </authorList>
    </citation>
    <scope>NUCLEOTIDE SEQUENCE [LARGE SCALE GENOMIC DNA]</scope>
    <source>
        <strain evidence="3 4">S8</strain>
    </source>
</reference>
<dbReference type="KEGG" id="mmai:sS8_1198"/>
<name>A0A250KN81_9GAMM</name>
<dbReference type="Proteomes" id="UP000266313">
    <property type="component" value="Chromosome"/>
</dbReference>
<dbReference type="PROSITE" id="PS50006">
    <property type="entry name" value="FHA_DOMAIN"/>
    <property type="match status" value="1"/>
</dbReference>
<evidence type="ECO:0000313" key="3">
    <source>
        <dbReference type="EMBL" id="BBA33160.1"/>
    </source>
</evidence>
<dbReference type="CDD" id="cd00060">
    <property type="entry name" value="FHA"/>
    <property type="match status" value="1"/>
</dbReference>
<keyword evidence="4" id="KW-1185">Reference proteome</keyword>
<proteinExistence type="predicted"/>
<evidence type="ECO:0000259" key="2">
    <source>
        <dbReference type="PROSITE" id="PS50006"/>
    </source>
</evidence>